<name>A0A6M4HDW5_9PROT</name>
<dbReference type="KEGG" id="upl:DSM104440_02996"/>
<dbReference type="AlphaFoldDB" id="A0A6M4HDW5"/>
<protein>
    <submittedName>
        <fullName evidence="2">Uncharacterized protein</fullName>
    </submittedName>
</protein>
<reference evidence="2 3" key="1">
    <citation type="submission" date="2020-04" db="EMBL/GenBank/DDBJ databases">
        <title>Usitatibacter rugosus gen. nov., sp. nov. and Usitatibacter palustris sp. nov., novel members of Usitatibacteraceae fam. nov. within the order Nitrosomonadales isolated from soil.</title>
        <authorList>
            <person name="Huber K.J."/>
            <person name="Neumann-Schaal M."/>
            <person name="Geppert A."/>
            <person name="Luckner M."/>
            <person name="Wanner G."/>
            <person name="Overmann J."/>
        </authorList>
    </citation>
    <scope>NUCLEOTIDE SEQUENCE [LARGE SCALE GENOMIC DNA]</scope>
    <source>
        <strain evidence="2 3">Swamp67</strain>
    </source>
</reference>
<dbReference type="Proteomes" id="UP000503096">
    <property type="component" value="Chromosome"/>
</dbReference>
<feature type="region of interest" description="Disordered" evidence="1">
    <location>
        <begin position="15"/>
        <end position="47"/>
    </location>
</feature>
<gene>
    <name evidence="2" type="ORF">DSM104440_02996</name>
</gene>
<sequence>MKPFYPLVAAGLALAGCSEPPPPKPADTATRMEQAAKQMGEAARKGDAQKMGDAALQMGNALTDGTKTEPTDHRKLRTLLPESIAGLQRTSSEGQKTNVMGVASSKALGVYEDGKGARLELEIIDIGTFTGVAAMAFNWLNVEIDKEGDDGYERTSKIAGRKAYERYSRKQRAGELDVMVAGRFVVTARGTNLDMKTFRAAVDAIDLAKLDAMK</sequence>
<evidence type="ECO:0000313" key="2">
    <source>
        <dbReference type="EMBL" id="QJR16167.1"/>
    </source>
</evidence>
<dbReference type="EMBL" id="CP053073">
    <property type="protein sequence ID" value="QJR16167.1"/>
    <property type="molecule type" value="Genomic_DNA"/>
</dbReference>
<keyword evidence="3" id="KW-1185">Reference proteome</keyword>
<proteinExistence type="predicted"/>
<dbReference type="InParanoid" id="A0A6M4HDW5"/>
<accession>A0A6M4HDW5</accession>
<evidence type="ECO:0000313" key="3">
    <source>
        <dbReference type="Proteomes" id="UP000503096"/>
    </source>
</evidence>
<evidence type="ECO:0000256" key="1">
    <source>
        <dbReference type="SAM" id="MobiDB-lite"/>
    </source>
</evidence>
<dbReference type="RefSeq" id="WP_171164051.1">
    <property type="nucleotide sequence ID" value="NZ_CP053073.1"/>
</dbReference>
<dbReference type="PROSITE" id="PS51257">
    <property type="entry name" value="PROKAR_LIPOPROTEIN"/>
    <property type="match status" value="1"/>
</dbReference>
<organism evidence="2 3">
    <name type="scientific">Usitatibacter palustris</name>
    <dbReference type="NCBI Taxonomy" id="2732487"/>
    <lineage>
        <taxon>Bacteria</taxon>
        <taxon>Pseudomonadati</taxon>
        <taxon>Pseudomonadota</taxon>
        <taxon>Betaproteobacteria</taxon>
        <taxon>Nitrosomonadales</taxon>
        <taxon>Usitatibacteraceae</taxon>
        <taxon>Usitatibacter</taxon>
    </lineage>
</organism>